<dbReference type="EMBL" id="JACVFC010000001">
    <property type="protein sequence ID" value="MBC9931305.1"/>
    <property type="molecule type" value="Genomic_DNA"/>
</dbReference>
<reference evidence="2 3" key="1">
    <citation type="submission" date="2020-09" db="EMBL/GenBank/DDBJ databases">
        <title>Genome sequences of type strains of Chitinophaga qingshengii and Chitinophaga varians.</title>
        <authorList>
            <person name="Kittiwongwattana C."/>
        </authorList>
    </citation>
    <scope>NUCLEOTIDE SEQUENCE [LARGE SCALE GENOMIC DNA]</scope>
    <source>
        <strain evidence="2 3">JCM 30026</strain>
    </source>
</reference>
<dbReference type="Pfam" id="PF05368">
    <property type="entry name" value="NmrA"/>
    <property type="match status" value="1"/>
</dbReference>
<dbReference type="Gene3D" id="3.40.50.720">
    <property type="entry name" value="NAD(P)-binding Rossmann-like Domain"/>
    <property type="match status" value="1"/>
</dbReference>
<dbReference type="Gene3D" id="3.90.25.10">
    <property type="entry name" value="UDP-galactose 4-epimerase, domain 1"/>
    <property type="match status" value="1"/>
</dbReference>
<dbReference type="InterPro" id="IPR036291">
    <property type="entry name" value="NAD(P)-bd_dom_sf"/>
</dbReference>
<proteinExistence type="predicted"/>
<dbReference type="PANTHER" id="PTHR43162:SF1">
    <property type="entry name" value="PRESTALK A DIFFERENTIATION PROTEIN A"/>
    <property type="match status" value="1"/>
</dbReference>
<dbReference type="InterPro" id="IPR008030">
    <property type="entry name" value="NmrA-like"/>
</dbReference>
<dbReference type="SUPFAM" id="SSF51735">
    <property type="entry name" value="NAD(P)-binding Rossmann-fold domains"/>
    <property type="match status" value="1"/>
</dbReference>
<organism evidence="2 3">
    <name type="scientific">Chitinophaga qingshengii</name>
    <dbReference type="NCBI Taxonomy" id="1569794"/>
    <lineage>
        <taxon>Bacteria</taxon>
        <taxon>Pseudomonadati</taxon>
        <taxon>Bacteroidota</taxon>
        <taxon>Chitinophagia</taxon>
        <taxon>Chitinophagales</taxon>
        <taxon>Chitinophagaceae</taxon>
        <taxon>Chitinophaga</taxon>
    </lineage>
</organism>
<protein>
    <submittedName>
        <fullName evidence="2">NmrA family NAD(P)-binding protein</fullName>
    </submittedName>
</protein>
<accession>A0ABR7TMT5</accession>
<evidence type="ECO:0000313" key="3">
    <source>
        <dbReference type="Proteomes" id="UP000659124"/>
    </source>
</evidence>
<comment type="caution">
    <text evidence="2">The sequence shown here is derived from an EMBL/GenBank/DDBJ whole genome shotgun (WGS) entry which is preliminary data.</text>
</comment>
<sequence length="293" mass="31043">MKIIITGSLGNVSKPLATQLVNAGHQVTVISQDINKTAAIKALGATAAIGSITDAAFLTTTFKGADAAYTMIPPIATSGNYYQDVAAIADNYRQALAEAGVKHVVNLSAIGAEVPTGNGLSSAFYQVEETLNQLPDTHITHLRAGMFYTNFYGNLAMILQQHIVGNNFPGDIQLALVHPQDIADAAAASLSGLTFTGKSFRYITSDEKTGNEIAQIFSTIVGQSIPWIAFPDEALQQGAMQNGFSAHMASLFAAVGISIREGRLFKGYADHQTVTGKRKFETFAAEMIPSLAV</sequence>
<name>A0ABR7TMT5_9BACT</name>
<feature type="domain" description="NmrA-like" evidence="1">
    <location>
        <begin position="2"/>
        <end position="253"/>
    </location>
</feature>
<evidence type="ECO:0000259" key="1">
    <source>
        <dbReference type="Pfam" id="PF05368"/>
    </source>
</evidence>
<dbReference type="RefSeq" id="WP_188088337.1">
    <property type="nucleotide sequence ID" value="NZ_JACVFC010000001.1"/>
</dbReference>
<keyword evidence="3" id="KW-1185">Reference proteome</keyword>
<dbReference type="PANTHER" id="PTHR43162">
    <property type="match status" value="1"/>
</dbReference>
<dbReference type="Proteomes" id="UP000659124">
    <property type="component" value="Unassembled WGS sequence"/>
</dbReference>
<gene>
    <name evidence="2" type="ORF">ICL07_13020</name>
</gene>
<dbReference type="InterPro" id="IPR051604">
    <property type="entry name" value="Ergot_Alk_Oxidoreductase"/>
</dbReference>
<evidence type="ECO:0000313" key="2">
    <source>
        <dbReference type="EMBL" id="MBC9931305.1"/>
    </source>
</evidence>